<comment type="caution">
    <text evidence="2">The sequence shown here is derived from an EMBL/GenBank/DDBJ whole genome shotgun (WGS) entry which is preliminary data.</text>
</comment>
<evidence type="ECO:0000256" key="1">
    <source>
        <dbReference type="SAM" id="Phobius"/>
    </source>
</evidence>
<keyword evidence="1" id="KW-0812">Transmembrane</keyword>
<evidence type="ECO:0000313" key="3">
    <source>
        <dbReference type="Proteomes" id="UP001500822"/>
    </source>
</evidence>
<dbReference type="Proteomes" id="UP001500822">
    <property type="component" value="Unassembled WGS sequence"/>
</dbReference>
<feature type="transmembrane region" description="Helical" evidence="1">
    <location>
        <begin position="38"/>
        <end position="59"/>
    </location>
</feature>
<dbReference type="EMBL" id="BAABIE010000016">
    <property type="protein sequence ID" value="GAA4756220.1"/>
    <property type="molecule type" value="Genomic_DNA"/>
</dbReference>
<keyword evidence="3" id="KW-1185">Reference proteome</keyword>
<evidence type="ECO:0000313" key="2">
    <source>
        <dbReference type="EMBL" id="GAA4756220.1"/>
    </source>
</evidence>
<gene>
    <name evidence="2" type="ORF">GCM10023217_30110</name>
</gene>
<organism evidence="2 3">
    <name type="scientific">Gordonia alkaliphila</name>
    <dbReference type="NCBI Taxonomy" id="1053547"/>
    <lineage>
        <taxon>Bacteria</taxon>
        <taxon>Bacillati</taxon>
        <taxon>Actinomycetota</taxon>
        <taxon>Actinomycetes</taxon>
        <taxon>Mycobacteriales</taxon>
        <taxon>Gordoniaceae</taxon>
        <taxon>Gordonia</taxon>
    </lineage>
</organism>
<keyword evidence="1" id="KW-1133">Transmembrane helix</keyword>
<name>A0ABP8ZH49_9ACTN</name>
<reference evidence="3" key="1">
    <citation type="journal article" date="2019" name="Int. J. Syst. Evol. Microbiol.">
        <title>The Global Catalogue of Microorganisms (GCM) 10K type strain sequencing project: providing services to taxonomists for standard genome sequencing and annotation.</title>
        <authorList>
            <consortium name="The Broad Institute Genomics Platform"/>
            <consortium name="The Broad Institute Genome Sequencing Center for Infectious Disease"/>
            <person name="Wu L."/>
            <person name="Ma J."/>
        </authorList>
    </citation>
    <scope>NUCLEOTIDE SEQUENCE [LARGE SCALE GENOMIC DNA]</scope>
    <source>
        <strain evidence="3">JCM 18077</strain>
    </source>
</reference>
<keyword evidence="1" id="KW-0472">Membrane</keyword>
<sequence>MTEHAPVTTSRGWTHCRHCLETWPCHWMQAEQATRGRLATAISTLGAVLCVLLLIALTLTP</sequence>
<protein>
    <submittedName>
        <fullName evidence="2">Uncharacterized protein</fullName>
    </submittedName>
</protein>
<accession>A0ABP8ZH49</accession>
<proteinExistence type="predicted"/>